<dbReference type="SUPFAM" id="SSF47459">
    <property type="entry name" value="HLH, helix-loop-helix DNA-binding domain"/>
    <property type="match status" value="1"/>
</dbReference>
<keyword evidence="4" id="KW-0539">Nucleus</keyword>
<dbReference type="GO" id="GO:0043130">
    <property type="term" value="F:ubiquitin binding"/>
    <property type="evidence" value="ECO:0007669"/>
    <property type="project" value="InterPro"/>
</dbReference>
<dbReference type="GO" id="GO:0080090">
    <property type="term" value="P:regulation of primary metabolic process"/>
    <property type="evidence" value="ECO:0007669"/>
    <property type="project" value="UniProtKB-ARBA"/>
</dbReference>
<gene>
    <name evidence="7" type="ORF">SASPL_135436</name>
</gene>
<evidence type="ECO:0000256" key="1">
    <source>
        <dbReference type="ARBA" id="ARBA00004123"/>
    </source>
</evidence>
<sequence length="626" mass="70599">MEASFCKIKREQKADFDALKKAILDLSISSQGRSMETTDASSGNCKSQLELPKFVDDRDFHKSIDVDRAIADEDLMEQHSSESYEEMDIDLKIGVEDCIRVSTEIEDIEFLRSDTQHDEVIGGKMGKQFDIEVESAAMWQPRPIVHFELRFGVDARAVERLDHGTMNGIEYVQHIVAFSSIVCGKRSYFEDIDAGASSPAAASLPAYKKLRCSSSTSPVRFTYSPPVHTSSVDQLKDLFPELEIQLLEKALEESVNDLELAIKKLHEFCRGHVNEKIDTTEENATMEKVASQTSGDSVPLQEPQTQNNLPADGAEWVDLFVREMMSATSIDDARFRAASILESLEKSISPRACAEAAQNSYKENLMLKEHIEVLLRDNAILKRVIYQQDPFIYGCIDYNYTTDLGVEEKVNVDQQSAIARNTPEGRPKRRRSKPSKNKEELETQRMTHIVVERNRHRQMNDYLAGDQASIVGAAINFVKELEHQVQFMEAYKFRDGQQVRAVSTSSDIFSNFFTFPQYSRPSSIAMNVAVERHSSIADIEVTKVESHASIKIQAKRKPKQLLKMVAGFQSICLNITHLNITTVDQSVLYSFSVKVEDECQLSKVNEIATAVHEMIGRIHNESTSIA</sequence>
<feature type="domain" description="CUE" evidence="6">
    <location>
        <begin position="227"/>
        <end position="272"/>
    </location>
</feature>
<evidence type="ECO:0000256" key="2">
    <source>
        <dbReference type="ARBA" id="ARBA00023015"/>
    </source>
</evidence>
<keyword evidence="2" id="KW-0805">Transcription regulation</keyword>
<dbReference type="PROSITE" id="PS51140">
    <property type="entry name" value="CUE"/>
    <property type="match status" value="1"/>
</dbReference>
<dbReference type="CDD" id="cd14279">
    <property type="entry name" value="CUE"/>
    <property type="match status" value="1"/>
</dbReference>
<comment type="subcellular location">
    <subcellularLocation>
        <location evidence="1">Nucleus</location>
    </subcellularLocation>
</comment>
<dbReference type="GO" id="GO:0046983">
    <property type="term" value="F:protein dimerization activity"/>
    <property type="evidence" value="ECO:0007669"/>
    <property type="project" value="InterPro"/>
</dbReference>
<keyword evidence="3" id="KW-0804">Transcription</keyword>
<dbReference type="AlphaFoldDB" id="A0A8X8WYV3"/>
<organism evidence="7">
    <name type="scientific">Salvia splendens</name>
    <name type="common">Scarlet sage</name>
    <dbReference type="NCBI Taxonomy" id="180675"/>
    <lineage>
        <taxon>Eukaryota</taxon>
        <taxon>Viridiplantae</taxon>
        <taxon>Streptophyta</taxon>
        <taxon>Embryophyta</taxon>
        <taxon>Tracheophyta</taxon>
        <taxon>Spermatophyta</taxon>
        <taxon>Magnoliopsida</taxon>
        <taxon>eudicotyledons</taxon>
        <taxon>Gunneridae</taxon>
        <taxon>Pentapetalae</taxon>
        <taxon>asterids</taxon>
        <taxon>lamiids</taxon>
        <taxon>Lamiales</taxon>
        <taxon>Lamiaceae</taxon>
        <taxon>Nepetoideae</taxon>
        <taxon>Mentheae</taxon>
        <taxon>Salviinae</taxon>
        <taxon>Salvia</taxon>
        <taxon>Salvia subgen. Calosphace</taxon>
        <taxon>core Calosphace</taxon>
    </lineage>
</organism>
<reference evidence="7" key="2">
    <citation type="submission" date="2020-08" db="EMBL/GenBank/DDBJ databases">
        <title>Plant Genome Project.</title>
        <authorList>
            <person name="Zhang R.-G."/>
        </authorList>
    </citation>
    <scope>NUCLEOTIDE SEQUENCE</scope>
    <source>
        <strain evidence="7">Huo1</strain>
        <tissue evidence="7">Leaf</tissue>
    </source>
</reference>
<dbReference type="InterPro" id="IPR003892">
    <property type="entry name" value="CUE"/>
</dbReference>
<evidence type="ECO:0000256" key="3">
    <source>
        <dbReference type="ARBA" id="ARBA00023163"/>
    </source>
</evidence>
<comment type="caution">
    <text evidence="7">The sequence shown here is derived from an EMBL/GenBank/DDBJ whole genome shotgun (WGS) entry which is preliminary data.</text>
</comment>
<feature type="region of interest" description="Disordered" evidence="5">
    <location>
        <begin position="415"/>
        <end position="444"/>
    </location>
</feature>
<evidence type="ECO:0000259" key="6">
    <source>
        <dbReference type="PROSITE" id="PS51140"/>
    </source>
</evidence>
<dbReference type="PANTHER" id="PTHR31245">
    <property type="entry name" value="UBIQUITIN SYSTEM COMPONENT CUE PROTEIN"/>
    <property type="match status" value="1"/>
</dbReference>
<evidence type="ECO:0000313" key="7">
    <source>
        <dbReference type="EMBL" id="KAG6403219.1"/>
    </source>
</evidence>
<keyword evidence="8" id="KW-1185">Reference proteome</keyword>
<dbReference type="Proteomes" id="UP000298416">
    <property type="component" value="Unassembled WGS sequence"/>
</dbReference>
<evidence type="ECO:0000313" key="8">
    <source>
        <dbReference type="Proteomes" id="UP000298416"/>
    </source>
</evidence>
<evidence type="ECO:0000256" key="5">
    <source>
        <dbReference type="SAM" id="MobiDB-lite"/>
    </source>
</evidence>
<dbReference type="Pfam" id="PF02845">
    <property type="entry name" value="CUE"/>
    <property type="match status" value="1"/>
</dbReference>
<proteinExistence type="predicted"/>
<dbReference type="EMBL" id="PNBA02000013">
    <property type="protein sequence ID" value="KAG6403219.1"/>
    <property type="molecule type" value="Genomic_DNA"/>
</dbReference>
<evidence type="ECO:0000256" key="4">
    <source>
        <dbReference type="ARBA" id="ARBA00023242"/>
    </source>
</evidence>
<dbReference type="GO" id="GO:0005634">
    <property type="term" value="C:nucleus"/>
    <property type="evidence" value="ECO:0007669"/>
    <property type="project" value="UniProtKB-SubCell"/>
</dbReference>
<name>A0A8X8WYV3_SALSN</name>
<accession>A0A8X8WYV3</accession>
<protein>
    <recommendedName>
        <fullName evidence="6">CUE domain-containing protein</fullName>
    </recommendedName>
</protein>
<dbReference type="PANTHER" id="PTHR31245:SF20">
    <property type="entry name" value="F18B13.13 PROTEIN"/>
    <property type="match status" value="1"/>
</dbReference>
<dbReference type="Pfam" id="PF22754">
    <property type="entry name" value="bHLH-TF_ACT-like_plant"/>
    <property type="match status" value="1"/>
</dbReference>
<dbReference type="InterPro" id="IPR054502">
    <property type="entry name" value="bHLH-TF_ACT-like_plant"/>
</dbReference>
<reference evidence="7" key="1">
    <citation type="submission" date="2018-01" db="EMBL/GenBank/DDBJ databases">
        <authorList>
            <person name="Mao J.F."/>
        </authorList>
    </citation>
    <scope>NUCLEOTIDE SEQUENCE</scope>
    <source>
        <strain evidence="7">Huo1</strain>
        <tissue evidence="7">Leaf</tissue>
    </source>
</reference>
<dbReference type="InterPro" id="IPR036638">
    <property type="entry name" value="HLH_DNA-bd_sf"/>
</dbReference>